<dbReference type="InterPro" id="IPR014031">
    <property type="entry name" value="Ketoacyl_synth_C"/>
</dbReference>
<dbReference type="PANTHER" id="PTHR43074">
    <property type="entry name" value="OMEGA-3 POLYUNSATURATED FATTY ACID SYNTHASE PFAB-RELATED"/>
    <property type="match status" value="1"/>
</dbReference>
<dbReference type="PROSITE" id="PS52004">
    <property type="entry name" value="KS3_2"/>
    <property type="match status" value="1"/>
</dbReference>
<dbReference type="InterPro" id="IPR014043">
    <property type="entry name" value="Acyl_transferase_dom"/>
</dbReference>
<dbReference type="InterPro" id="IPR001227">
    <property type="entry name" value="Ac_transferase_dom_sf"/>
</dbReference>
<reference evidence="7" key="1">
    <citation type="journal article" date="2015" name="Genome Announc.">
        <title>Draft Genome Sequence of Tolypothrix boutellei Strain VB521301.</title>
        <authorList>
            <person name="Chandrababunaidu M.M."/>
            <person name="Singh D."/>
            <person name="Sen D."/>
            <person name="Bhan S."/>
            <person name="Das S."/>
            <person name="Gupta A."/>
            <person name="Adhikary S.P."/>
            <person name="Tripathy S."/>
        </authorList>
    </citation>
    <scope>NUCLEOTIDE SEQUENCE</scope>
    <source>
        <strain evidence="7">VB521301</strain>
    </source>
</reference>
<evidence type="ECO:0000256" key="2">
    <source>
        <dbReference type="ARBA" id="ARBA00022553"/>
    </source>
</evidence>
<proteinExistence type="predicted"/>
<evidence type="ECO:0000259" key="5">
    <source>
        <dbReference type="PROSITE" id="PS50075"/>
    </source>
</evidence>
<feature type="compositionally biased region" description="Pro residues" evidence="4">
    <location>
        <begin position="1057"/>
        <end position="1079"/>
    </location>
</feature>
<evidence type="ECO:0000313" key="8">
    <source>
        <dbReference type="Proteomes" id="UP000029738"/>
    </source>
</evidence>
<keyword evidence="2" id="KW-0597">Phosphoprotein</keyword>
<dbReference type="Gene3D" id="3.30.70.250">
    <property type="entry name" value="Malonyl-CoA ACP transacylase, ACP-binding"/>
    <property type="match status" value="1"/>
</dbReference>
<keyword evidence="1" id="KW-0596">Phosphopantetheine</keyword>
<reference evidence="7" key="2">
    <citation type="submission" date="2019-11" db="EMBL/GenBank/DDBJ databases">
        <title>Improved Assembly of Tolypothrix boutellei genome.</title>
        <authorList>
            <person name="Sarangi A.N."/>
            <person name="Mukherjee M."/>
            <person name="Ghosh S."/>
            <person name="Singh D."/>
            <person name="Das A."/>
            <person name="Kant S."/>
            <person name="Prusty A."/>
            <person name="Tripathy S."/>
        </authorList>
    </citation>
    <scope>NUCLEOTIDE SEQUENCE</scope>
    <source>
        <strain evidence="7">VB521301</strain>
    </source>
</reference>
<dbReference type="Pfam" id="PF00698">
    <property type="entry name" value="Acyl_transf_1"/>
    <property type="match status" value="1"/>
</dbReference>
<dbReference type="EMBL" id="JHEG04000001">
    <property type="protein sequence ID" value="KAF3886065.1"/>
    <property type="molecule type" value="Genomic_DNA"/>
</dbReference>
<dbReference type="InterPro" id="IPR052568">
    <property type="entry name" value="PKS-FAS_Synthase"/>
</dbReference>
<dbReference type="InterPro" id="IPR020841">
    <property type="entry name" value="PKS_Beta-ketoAc_synthase_dom"/>
</dbReference>
<dbReference type="SMART" id="SM00825">
    <property type="entry name" value="PKS_KS"/>
    <property type="match status" value="1"/>
</dbReference>
<dbReference type="Pfam" id="PF02801">
    <property type="entry name" value="Ketoacyl-synt_C"/>
    <property type="match status" value="1"/>
</dbReference>
<dbReference type="Proteomes" id="UP000029738">
    <property type="component" value="Unassembled WGS sequence"/>
</dbReference>
<dbReference type="Gene3D" id="3.40.50.720">
    <property type="entry name" value="NAD(P)-binding Rossmann-like Domain"/>
    <property type="match status" value="1"/>
</dbReference>
<dbReference type="InterPro" id="IPR032821">
    <property type="entry name" value="PKS_assoc"/>
</dbReference>
<dbReference type="InterPro" id="IPR036291">
    <property type="entry name" value="NAD(P)-bd_dom_sf"/>
</dbReference>
<dbReference type="InterPro" id="IPR016039">
    <property type="entry name" value="Thiolase-like"/>
</dbReference>
<dbReference type="GO" id="GO:0004315">
    <property type="term" value="F:3-oxoacyl-[acyl-carrier-protein] synthase activity"/>
    <property type="evidence" value="ECO:0007669"/>
    <property type="project" value="InterPro"/>
</dbReference>
<dbReference type="SUPFAM" id="SSF52151">
    <property type="entry name" value="FabD/lysophospholipase-like"/>
    <property type="match status" value="1"/>
</dbReference>
<keyword evidence="7" id="KW-0012">Acyltransferase</keyword>
<dbReference type="InterPro" id="IPR036736">
    <property type="entry name" value="ACP-like_sf"/>
</dbReference>
<accession>A0A8S9T144</accession>
<dbReference type="SUPFAM" id="SSF47336">
    <property type="entry name" value="ACP-like"/>
    <property type="match status" value="2"/>
</dbReference>
<dbReference type="PROSITE" id="PS50075">
    <property type="entry name" value="CARRIER"/>
    <property type="match status" value="2"/>
</dbReference>
<sequence>MSAHSIDSALAELAAEISHFEKVVNKCIEEKKMMPEESMSIDKINRKLQNSPIAIVGMASLFAKSRNLQEYWQNILNKKDCITDVPSTHWNIDEYYDPNPRTPEEKTYCKRGGFIPYVDFDPMEFGIPPSILEVTDVAQLLSLVVAKEAMEDAGYNASREFNRETIGVILGVAGSQLGLPLAARLEYPVWEKVLKSSGLSDEDTQKIIKKIKSAYVNWDENAFPGMLGNVVAGRIANRLNLGGINCVVDAACASSFAALKMAISELIEHRCDMMLTGGVDTDNTIMAYMCFSKTPAVSPSDNVKPFDAKSDGMMLGEGIGMVLLKRLNDAIRDNDKIYAVIKGIGTSSDGRFKSIYAPRQEGQVKALQRAYDDAGFPPETVSLIEAHGTGTLAGDPTEFASINEFFGENNSKKQYIALGTVKSQIGHTKAAAGAASLIKTALALHHKILPPTINITQPNPKLNITNSPFYLNTETRPWIRVEGEAPRRAGISSFGFGGTNYHVVLEEYEAPQEQTYRVHSTPNEILLFAQTPTQLLANCEEMLAQLQSEAGAKNYAELVEVSKSQEIPLSAARIGFVAESSAEACKLLQISIDLLKSKASAASWEHPQGIFYRQTGMNLGGKVVALFSGQGSQYLNMGRELVMNFPVGQRLFGYMDSLLLKDNLQTLSSIVFPHPVFEESEKNAQVAALQRTEYAQPAIGMLSASLFKILQQAGFKADFAAGHSFGELTALWAAGVLSEEDYCFLVKARGQAMAAPQDPDYDAGAMLAVKEEVGKIEGILKQHPKVSIANLNSPRQVVLAGPAAEIAKVRLVLQEQGLTAVPLPVSAAFHTPSIAFAQKAFANAIKSVKFQNAKIPVYTNVTAKQYPQEAQAIQTILENHLSNPVLFKQEIEHIYAAGGYCFVEFGPRKVLTGLVQEILGDRPHITVALNPSAQKNSDRSMREAVVQLRVAGMPLQNLDPHQLPPTVPATKKTKGLTVRLNGINYVSEKTKMAFQEALQDGHQVTLATSKEVISIEPKQIVPPATPPKESNGNTNHQEAQKQLVTDFMTKLAEKKSPTPPLTPSPTPSISPSLPSPQPVPEAKMQTNSNQLVNYQQVLTSLEYVLTQFQQNQKENLQVHGQYLNHQAEYVKTFFQLMQQQNTLLASNPSSTETAKLKPSLIEGLERSMMQFHDQQGDTLRIHEQYLKAQVEVTQNFFQLLQQEYSQLIGGKLAITQPVVPSEVTTSVVNKETPSQIFVEPATPKQENLSLPTTTAQVFEVESQPAVKMDAKLHSVVETLTVEKADKVAVVADPEVGTEEDKLSVIPTPQPSVSITPSVSNVIQVANTNLADLDKQLLAITSEKTGYPVEMLDLDMDMEADLGIDSIKRVEILGGLQELYPDLPKPNLEELAEKRTIGQIVEYLRSNASPSTSETTLLSVETSTALVPTEIATEIVTNVATHEITASPTEENLSVAESSELGQTLLSITSEKTGYPVEMLDLDMDMEADLGIDSIKRVEILGAMQEMYPNLPKPNVEELGELRTIGQIVSYLQTLGGNEKKKSLNPSYNQPPSLNSNPLRRQVKLRTLPQPDFLDFTIPQGHVCLLTHDGTLTTSKLADSLLEHGWKVVVLSFPPSVVPQPMPLPPEAHCIQLADLSEEHLQQQLANISTHHGPIGTFIHLHPLIQVAYNGKMPYVEEEKAIVKYTFLMAKHLKKFLNEAAECGRSSFITVARLNGAFGLGQNVNFGPIGAGLFGLTKTLNWEWQKVFCRAIDLSPQIDDENSANFIMAELHDPNLYITEVGYGCEGRVTLISTPE</sequence>
<dbReference type="NCBIfam" id="TIGR02813">
    <property type="entry name" value="omega_3_PfaA"/>
    <property type="match status" value="1"/>
</dbReference>
<dbReference type="InterPro" id="IPR018201">
    <property type="entry name" value="Ketoacyl_synth_AS"/>
</dbReference>
<keyword evidence="8" id="KW-1185">Reference proteome</keyword>
<feature type="domain" description="Ketosynthase family 3 (KS3)" evidence="6">
    <location>
        <begin position="50"/>
        <end position="507"/>
    </location>
</feature>
<comment type="caution">
    <text evidence="7">The sequence shown here is derived from an EMBL/GenBank/DDBJ whole genome shotgun (WGS) entry which is preliminary data.</text>
</comment>
<keyword evidence="3" id="KW-0808">Transferase</keyword>
<dbReference type="SUPFAM" id="SSF51735">
    <property type="entry name" value="NAD(P)-binding Rossmann-fold domains"/>
    <property type="match status" value="1"/>
</dbReference>
<dbReference type="InterPro" id="IPR009081">
    <property type="entry name" value="PP-bd_ACP"/>
</dbReference>
<gene>
    <name evidence="7" type="ORF">DA73_0400011735</name>
</gene>
<feature type="compositionally biased region" description="Polar residues" evidence="4">
    <location>
        <begin position="1028"/>
        <end position="1037"/>
    </location>
</feature>
<name>A0A8S9T144_9CYAN</name>
<dbReference type="InterPro" id="IPR014030">
    <property type="entry name" value="Ketoacyl_synth_N"/>
</dbReference>
<dbReference type="InterPro" id="IPR016035">
    <property type="entry name" value="Acyl_Trfase/lysoPLipase"/>
</dbReference>
<feature type="region of interest" description="Disordered" evidence="4">
    <location>
        <begin position="1052"/>
        <end position="1083"/>
    </location>
</feature>
<feature type="domain" description="Carrier" evidence="5">
    <location>
        <begin position="1327"/>
        <end position="1407"/>
    </location>
</feature>
<evidence type="ECO:0000259" key="6">
    <source>
        <dbReference type="PROSITE" id="PS52004"/>
    </source>
</evidence>
<dbReference type="InterPro" id="IPR016036">
    <property type="entry name" value="Malonyl_transacylase_ACP-bd"/>
</dbReference>
<dbReference type="RefSeq" id="WP_167844663.1">
    <property type="nucleotide sequence ID" value="NZ_JHEG04000001.1"/>
</dbReference>
<dbReference type="Gene3D" id="1.10.1200.10">
    <property type="entry name" value="ACP-like"/>
    <property type="match status" value="2"/>
</dbReference>
<dbReference type="Gene3D" id="3.40.47.10">
    <property type="match status" value="1"/>
</dbReference>
<evidence type="ECO:0000256" key="4">
    <source>
        <dbReference type="SAM" id="MobiDB-lite"/>
    </source>
</evidence>
<dbReference type="SUPFAM" id="SSF53901">
    <property type="entry name" value="Thiolase-like"/>
    <property type="match status" value="1"/>
</dbReference>
<feature type="domain" description="Carrier" evidence="5">
    <location>
        <begin position="1455"/>
        <end position="1535"/>
    </location>
</feature>
<feature type="region of interest" description="Disordered" evidence="4">
    <location>
        <begin position="1017"/>
        <end position="1037"/>
    </location>
</feature>
<dbReference type="GO" id="GO:0006633">
    <property type="term" value="P:fatty acid biosynthetic process"/>
    <property type="evidence" value="ECO:0007669"/>
    <property type="project" value="InterPro"/>
</dbReference>
<dbReference type="PROSITE" id="PS00606">
    <property type="entry name" value="KS3_1"/>
    <property type="match status" value="1"/>
</dbReference>
<dbReference type="SUPFAM" id="SSF55048">
    <property type="entry name" value="Probable ACP-binding domain of malonyl-CoA ACP transacylase"/>
    <property type="match status" value="1"/>
</dbReference>
<dbReference type="Pfam" id="PF16197">
    <property type="entry name" value="KAsynt_C_assoc"/>
    <property type="match status" value="1"/>
</dbReference>
<organism evidence="7 8">
    <name type="scientific">Tolypothrix bouteillei VB521301</name>
    <dbReference type="NCBI Taxonomy" id="1479485"/>
    <lineage>
        <taxon>Bacteria</taxon>
        <taxon>Bacillati</taxon>
        <taxon>Cyanobacteriota</taxon>
        <taxon>Cyanophyceae</taxon>
        <taxon>Nostocales</taxon>
        <taxon>Tolypothrichaceae</taxon>
        <taxon>Tolypothrix</taxon>
    </lineage>
</organism>
<dbReference type="InterPro" id="IPR004432">
    <property type="entry name" value="Omega_3_polyunsat_FA_synth"/>
</dbReference>
<dbReference type="Pfam" id="PF00550">
    <property type="entry name" value="PP-binding"/>
    <property type="match status" value="2"/>
</dbReference>
<dbReference type="Gene3D" id="3.40.366.10">
    <property type="entry name" value="Malonyl-Coenzyme A Acyl Carrier Protein, domain 2"/>
    <property type="match status" value="1"/>
</dbReference>
<dbReference type="PANTHER" id="PTHR43074:SF1">
    <property type="entry name" value="BETA-KETOACYL SYNTHASE FAMILY PROTEIN-RELATED"/>
    <property type="match status" value="1"/>
</dbReference>
<evidence type="ECO:0000256" key="3">
    <source>
        <dbReference type="ARBA" id="ARBA00022679"/>
    </source>
</evidence>
<evidence type="ECO:0000256" key="1">
    <source>
        <dbReference type="ARBA" id="ARBA00022450"/>
    </source>
</evidence>
<dbReference type="CDD" id="cd00833">
    <property type="entry name" value="PKS"/>
    <property type="match status" value="1"/>
</dbReference>
<dbReference type="SMART" id="SM00827">
    <property type="entry name" value="PKS_AT"/>
    <property type="match status" value="1"/>
</dbReference>
<evidence type="ECO:0000313" key="7">
    <source>
        <dbReference type="EMBL" id="KAF3886065.1"/>
    </source>
</evidence>
<protein>
    <submittedName>
        <fullName evidence="7">Acyltransferase domain-containing protein</fullName>
    </submittedName>
</protein>
<dbReference type="Pfam" id="PF00109">
    <property type="entry name" value="ketoacyl-synt"/>
    <property type="match status" value="1"/>
</dbReference>